<evidence type="ECO:0000259" key="1">
    <source>
        <dbReference type="Pfam" id="PF04773"/>
    </source>
</evidence>
<dbReference type="Pfam" id="PF04773">
    <property type="entry name" value="FecR"/>
    <property type="match status" value="1"/>
</dbReference>
<dbReference type="KEGG" id="pfuw:KF707C_6020"/>
<dbReference type="RefSeq" id="WP_004420597.1">
    <property type="nucleotide sequence ID" value="NZ_AJMR01000047.1"/>
</dbReference>
<reference evidence="4" key="1">
    <citation type="submission" date="2015-05" db="EMBL/GenBank/DDBJ databases">
        <title>Draft genome sequencing of a biphenyl-degrading bacterium, Pseudomonas balearica KF707 (=NBRC110670).</title>
        <authorList>
            <person name="Kimura N."/>
            <person name="Hirose J."/>
            <person name="Watanabe T."/>
            <person name="Suenaga H."/>
            <person name="Fujihara H."/>
            <person name="Noguchi M."/>
            <person name="Hashimoto M."/>
            <person name="Shimodaira J."/>
            <person name="Tsuchikane K."/>
            <person name="Hosoyama A."/>
            <person name="Yamazoe A."/>
            <person name="Fujita N."/>
            <person name="Furukawa K."/>
        </authorList>
    </citation>
    <scope>NUCLEOTIDE SEQUENCE [LARGE SCALE GENOMIC DNA]</scope>
    <source>
        <strain evidence="4">DSM 10086 / NBRC 110670 / KF707</strain>
    </source>
</reference>
<feature type="domain" description="FecR protein" evidence="1">
    <location>
        <begin position="116"/>
        <end position="205"/>
    </location>
</feature>
<keyword evidence="4" id="KW-1185">Reference proteome</keyword>
<dbReference type="Pfam" id="PF16220">
    <property type="entry name" value="DUF4880"/>
    <property type="match status" value="1"/>
</dbReference>
<organism evidence="3 4">
    <name type="scientific">Metapseudomonas furukawaii</name>
    <name type="common">Pseudomonas furukawaii</name>
    <dbReference type="NCBI Taxonomy" id="1149133"/>
    <lineage>
        <taxon>Bacteria</taxon>
        <taxon>Pseudomonadati</taxon>
        <taxon>Pseudomonadota</taxon>
        <taxon>Gammaproteobacteria</taxon>
        <taxon>Pseudomonadales</taxon>
        <taxon>Pseudomonadaceae</taxon>
        <taxon>Metapseudomonas</taxon>
    </lineage>
</organism>
<evidence type="ECO:0000313" key="4">
    <source>
        <dbReference type="Proteomes" id="UP000218554"/>
    </source>
</evidence>
<sequence length="319" mass="35513">MNPTSRSASPDEPVVRQAIAWMLRLRGKADLDLQRACEHWRGQSDSHELAWQRVQQLEQELGLGLKAMPGTANLLDDARTGLRRRQALKLLSGAALGGSALWLTRDLAPWERLTADLATATGERRSQALADGSRLLLNTDSAVDLRFDGRQRLIRLRRGEILVDGSAGPLRVMTDHGLLDARDARFVLRQGRASSRVSVLEGQVRLGSASGLHRQQADAGQSLDLLQDGIRPVTRLDQEPGAWAEGLIVTRDMRLADFLAEVARYRHGRLACSEPVADLRLSGVYRLDDTERLLALLPQALPVRLHYRTRWWVTVEARA</sequence>
<gene>
    <name evidence="3" type="ORF">KF707C_6020</name>
</gene>
<evidence type="ECO:0000259" key="2">
    <source>
        <dbReference type="Pfam" id="PF16220"/>
    </source>
</evidence>
<dbReference type="PANTHER" id="PTHR30273:SF2">
    <property type="entry name" value="PROTEIN FECR"/>
    <property type="match status" value="1"/>
</dbReference>
<name>A0AAD1BWC9_METFU</name>
<dbReference type="EMBL" id="AP014862">
    <property type="protein sequence ID" value="BAU72290.1"/>
    <property type="molecule type" value="Genomic_DNA"/>
</dbReference>
<dbReference type="Proteomes" id="UP000218554">
    <property type="component" value="Chromosome"/>
</dbReference>
<dbReference type="Gene3D" id="2.60.120.1440">
    <property type="match status" value="1"/>
</dbReference>
<dbReference type="InterPro" id="IPR012373">
    <property type="entry name" value="Ferrdict_sens_TM"/>
</dbReference>
<protein>
    <submittedName>
        <fullName evidence="3">Iron siderophore sensor protein</fullName>
    </submittedName>
</protein>
<dbReference type="PIRSF" id="PIRSF018266">
    <property type="entry name" value="FecR"/>
    <property type="match status" value="1"/>
</dbReference>
<evidence type="ECO:0000313" key="3">
    <source>
        <dbReference type="EMBL" id="BAU72290.1"/>
    </source>
</evidence>
<dbReference type="AlphaFoldDB" id="A0AAD1BWC9"/>
<dbReference type="GO" id="GO:0016989">
    <property type="term" value="F:sigma factor antagonist activity"/>
    <property type="evidence" value="ECO:0007669"/>
    <property type="project" value="TreeGrafter"/>
</dbReference>
<reference evidence="3 4" key="2">
    <citation type="journal article" date="2017" name="Int. J. Syst. Evol. Microbiol.">
        <title>Pseudomonas furukawaii sp. nov., a polychlorinated biphenyl-degrading bacterium isolated from biphenyl-contaminated soil in Japan.</title>
        <authorList>
            <person name="Kimura N."/>
            <person name="Watanabe T."/>
            <person name="Suenaga H."/>
            <person name="Fujihara H."/>
            <person name="Futagami T."/>
            <person name="Goto M."/>
            <person name="Hanada S."/>
            <person name="Hirose J."/>
        </authorList>
    </citation>
    <scope>NUCLEOTIDE SEQUENCE [LARGE SCALE GENOMIC DNA]</scope>
    <source>
        <strain evidence="4">DSM 10086 / NBRC 110670 / KF707</strain>
    </source>
</reference>
<dbReference type="InterPro" id="IPR032623">
    <property type="entry name" value="FecR_N"/>
</dbReference>
<proteinExistence type="predicted"/>
<dbReference type="PANTHER" id="PTHR30273">
    <property type="entry name" value="PERIPLASMIC SIGNAL SENSOR AND SIGMA FACTOR ACTIVATOR FECR-RELATED"/>
    <property type="match status" value="1"/>
</dbReference>
<feature type="domain" description="FecR N-terminal" evidence="2">
    <location>
        <begin position="16"/>
        <end position="57"/>
    </location>
</feature>
<accession>A0AAD1BWC9</accession>
<dbReference type="InterPro" id="IPR006860">
    <property type="entry name" value="FecR"/>
</dbReference>